<comment type="similarity">
    <text evidence="2">Belongs to the diacylglycerol/lipid kinase family.</text>
</comment>
<dbReference type="GO" id="GO:0005524">
    <property type="term" value="F:ATP binding"/>
    <property type="evidence" value="ECO:0007669"/>
    <property type="project" value="UniProtKB-KW"/>
</dbReference>
<dbReference type="EMBL" id="FNEV01000010">
    <property type="protein sequence ID" value="SDJ68260.1"/>
    <property type="molecule type" value="Genomic_DNA"/>
</dbReference>
<comment type="cofactor">
    <cofactor evidence="1">
        <name>Mg(2+)</name>
        <dbReference type="ChEBI" id="CHEBI:18420"/>
    </cofactor>
</comment>
<evidence type="ECO:0000256" key="7">
    <source>
        <dbReference type="ARBA" id="ARBA00022840"/>
    </source>
</evidence>
<dbReference type="NCBIfam" id="TIGR00147">
    <property type="entry name" value="YegS/Rv2252/BmrU family lipid kinase"/>
    <property type="match status" value="1"/>
</dbReference>
<evidence type="ECO:0000313" key="13">
    <source>
        <dbReference type="Proteomes" id="UP000199225"/>
    </source>
</evidence>
<protein>
    <submittedName>
        <fullName evidence="12">Lipid kinase, YegS/Rv2252/BmrU family</fullName>
    </submittedName>
</protein>
<keyword evidence="9" id="KW-0594">Phospholipid biosynthesis</keyword>
<dbReference type="Gene3D" id="3.40.50.10330">
    <property type="entry name" value="Probable inorganic polyphosphate/atp-NAD kinase, domain 1"/>
    <property type="match status" value="1"/>
</dbReference>
<keyword evidence="8" id="KW-0443">Lipid metabolism</keyword>
<dbReference type="InterPro" id="IPR045540">
    <property type="entry name" value="YegS/DAGK_C"/>
</dbReference>
<dbReference type="STRING" id="86666.SAMN04490247_2831"/>
<evidence type="ECO:0000256" key="6">
    <source>
        <dbReference type="ARBA" id="ARBA00022777"/>
    </source>
</evidence>
<name>A0A1G8VSU1_9BACI</name>
<dbReference type="InterPro" id="IPR050187">
    <property type="entry name" value="Lipid_Phosphate_FormReg"/>
</dbReference>
<dbReference type="PANTHER" id="PTHR12358:SF107">
    <property type="entry name" value="LIPID KINASE BMRU-RELATED"/>
    <property type="match status" value="1"/>
</dbReference>
<dbReference type="InterPro" id="IPR017438">
    <property type="entry name" value="ATP-NAD_kinase_N"/>
</dbReference>
<keyword evidence="13" id="KW-1185">Reference proteome</keyword>
<sequence length="306" mass="33988">MPRFNKGLLVYHANAGNEEIEHSLAQVLPVLAAEVKQLITVQTEDIDDLYLTADKYKQEIEVFFILGGDGTVHECVNIFAEEENAPLLGVLPAGTCNDFARTLGLPMDLAQAARALVKGEAKEVDIGKADDKYFANFWGIGLVTKTSHNIDEDQKDSLGVLSYFISAFKTMSGAETFSYKLDLDGKEMEGEAVMLMVMNGGFIGTRQVPDPDIKLDDGYFNIMVVKDSNFRLFRELMTMNRPWTNEDNFRELAYAKASHIKISSDPVEEVDRDGEIEGETPAEIHLLPKHLSFLVGNQGTHVAFSD</sequence>
<keyword evidence="4" id="KW-0808">Transferase</keyword>
<dbReference type="Proteomes" id="UP000199225">
    <property type="component" value="Unassembled WGS sequence"/>
</dbReference>
<keyword evidence="7" id="KW-0067">ATP-binding</keyword>
<dbReference type="OrthoDB" id="142078at2"/>
<dbReference type="RefSeq" id="WP_093194507.1">
    <property type="nucleotide sequence ID" value="NZ_FNEV01000010.1"/>
</dbReference>
<dbReference type="GO" id="GO:0004143">
    <property type="term" value="F:ATP-dependent diacylglycerol kinase activity"/>
    <property type="evidence" value="ECO:0007669"/>
    <property type="project" value="TreeGrafter"/>
</dbReference>
<organism evidence="12 13">
    <name type="scientific">Salimicrobium halophilum</name>
    <dbReference type="NCBI Taxonomy" id="86666"/>
    <lineage>
        <taxon>Bacteria</taxon>
        <taxon>Bacillati</taxon>
        <taxon>Bacillota</taxon>
        <taxon>Bacilli</taxon>
        <taxon>Bacillales</taxon>
        <taxon>Bacillaceae</taxon>
        <taxon>Salimicrobium</taxon>
    </lineage>
</organism>
<keyword evidence="5" id="KW-0547">Nucleotide-binding</keyword>
<dbReference type="SMART" id="SM00046">
    <property type="entry name" value="DAGKc"/>
    <property type="match status" value="1"/>
</dbReference>
<dbReference type="GO" id="GO:0005886">
    <property type="term" value="C:plasma membrane"/>
    <property type="evidence" value="ECO:0007669"/>
    <property type="project" value="TreeGrafter"/>
</dbReference>
<accession>A0A1G8VSU1</accession>
<dbReference type="InterPro" id="IPR016064">
    <property type="entry name" value="NAD/diacylglycerol_kinase_sf"/>
</dbReference>
<evidence type="ECO:0000256" key="4">
    <source>
        <dbReference type="ARBA" id="ARBA00022679"/>
    </source>
</evidence>
<evidence type="ECO:0000256" key="2">
    <source>
        <dbReference type="ARBA" id="ARBA00005983"/>
    </source>
</evidence>
<evidence type="ECO:0000256" key="8">
    <source>
        <dbReference type="ARBA" id="ARBA00023098"/>
    </source>
</evidence>
<dbReference type="SUPFAM" id="SSF111331">
    <property type="entry name" value="NAD kinase/diacylglycerol kinase-like"/>
    <property type="match status" value="1"/>
</dbReference>
<evidence type="ECO:0000256" key="3">
    <source>
        <dbReference type="ARBA" id="ARBA00022516"/>
    </source>
</evidence>
<dbReference type="PROSITE" id="PS50146">
    <property type="entry name" value="DAGK"/>
    <property type="match status" value="1"/>
</dbReference>
<dbReference type="Pfam" id="PF19279">
    <property type="entry name" value="YegS_C"/>
    <property type="match status" value="1"/>
</dbReference>
<dbReference type="GO" id="GO:0008654">
    <property type="term" value="P:phospholipid biosynthetic process"/>
    <property type="evidence" value="ECO:0007669"/>
    <property type="project" value="UniProtKB-KW"/>
</dbReference>
<dbReference type="Pfam" id="PF00781">
    <property type="entry name" value="DAGK_cat"/>
    <property type="match status" value="1"/>
</dbReference>
<dbReference type="Gene3D" id="2.60.200.40">
    <property type="match status" value="1"/>
</dbReference>
<feature type="domain" description="DAGKc" evidence="11">
    <location>
        <begin position="2"/>
        <end position="133"/>
    </location>
</feature>
<keyword evidence="10" id="KW-1208">Phospholipid metabolism</keyword>
<dbReference type="PANTHER" id="PTHR12358">
    <property type="entry name" value="SPHINGOSINE KINASE"/>
    <property type="match status" value="1"/>
</dbReference>
<evidence type="ECO:0000256" key="10">
    <source>
        <dbReference type="ARBA" id="ARBA00023264"/>
    </source>
</evidence>
<evidence type="ECO:0000259" key="11">
    <source>
        <dbReference type="PROSITE" id="PS50146"/>
    </source>
</evidence>
<dbReference type="InterPro" id="IPR005218">
    <property type="entry name" value="Diacylglycerol/lipid_kinase"/>
</dbReference>
<evidence type="ECO:0000256" key="1">
    <source>
        <dbReference type="ARBA" id="ARBA00001946"/>
    </source>
</evidence>
<evidence type="ECO:0000313" key="12">
    <source>
        <dbReference type="EMBL" id="SDJ68260.1"/>
    </source>
</evidence>
<dbReference type="AlphaFoldDB" id="A0A1G8VSU1"/>
<proteinExistence type="inferred from homology"/>
<evidence type="ECO:0000256" key="5">
    <source>
        <dbReference type="ARBA" id="ARBA00022741"/>
    </source>
</evidence>
<gene>
    <name evidence="12" type="ORF">SAMN04490247_2831</name>
</gene>
<evidence type="ECO:0000256" key="9">
    <source>
        <dbReference type="ARBA" id="ARBA00023209"/>
    </source>
</evidence>
<reference evidence="13" key="1">
    <citation type="submission" date="2016-10" db="EMBL/GenBank/DDBJ databases">
        <authorList>
            <person name="Varghese N."/>
            <person name="Submissions S."/>
        </authorList>
    </citation>
    <scope>NUCLEOTIDE SEQUENCE [LARGE SCALE GENOMIC DNA]</scope>
    <source>
        <strain evidence="13">DSM 4771</strain>
    </source>
</reference>
<keyword evidence="6 12" id="KW-0418">Kinase</keyword>
<keyword evidence="3" id="KW-0444">Lipid biosynthesis</keyword>
<dbReference type="InterPro" id="IPR001206">
    <property type="entry name" value="Diacylglycerol_kinase_cat_dom"/>
</dbReference>